<feature type="binding site" evidence="7">
    <location>
        <position position="151"/>
    </location>
    <ligand>
        <name>ATP</name>
        <dbReference type="ChEBI" id="CHEBI:30616"/>
    </ligand>
</feature>
<dbReference type="RefSeq" id="WP_353863152.1">
    <property type="nucleotide sequence ID" value="NZ_CP088295.1"/>
</dbReference>
<dbReference type="Pfam" id="PF24621">
    <property type="entry name" value="DHQS_C"/>
    <property type="match status" value="1"/>
</dbReference>
<feature type="binding site" evidence="7">
    <location>
        <position position="16"/>
    </location>
    <ligand>
        <name>Mg(2+)</name>
        <dbReference type="ChEBI" id="CHEBI:18420"/>
    </ligand>
</feature>
<dbReference type="InterPro" id="IPR050071">
    <property type="entry name" value="Dehydroquinate_synthase"/>
</dbReference>
<dbReference type="GO" id="GO:0016301">
    <property type="term" value="F:kinase activity"/>
    <property type="evidence" value="ECO:0007669"/>
    <property type="project" value="UniProtKB-KW"/>
</dbReference>
<comment type="cofactor">
    <cofactor evidence="1">
        <name>NAD(+)</name>
        <dbReference type="ChEBI" id="CHEBI:57540"/>
    </cofactor>
</comment>
<dbReference type="InterPro" id="IPR056179">
    <property type="entry name" value="DHQS_C"/>
</dbReference>
<dbReference type="CDD" id="cd08195">
    <property type="entry name" value="DHQS"/>
    <property type="match status" value="1"/>
</dbReference>
<evidence type="ECO:0000256" key="2">
    <source>
        <dbReference type="ARBA" id="ARBA00022490"/>
    </source>
</evidence>
<feature type="binding site" evidence="7">
    <location>
        <position position="134"/>
    </location>
    <ligand>
        <name>substrate</name>
    </ligand>
</feature>
<keyword evidence="7" id="KW-0460">Magnesium</keyword>
<keyword evidence="2 7" id="KW-0963">Cytoplasm</keyword>
<keyword evidence="7" id="KW-0808">Transferase</keyword>
<keyword evidence="6" id="KW-0456">Lyase</keyword>
<evidence type="ECO:0000256" key="4">
    <source>
        <dbReference type="ARBA" id="ARBA00023027"/>
    </source>
</evidence>
<keyword evidence="3 7" id="KW-0028">Amino-acid biosynthesis</keyword>
<keyword evidence="7" id="KW-0067">ATP-binding</keyword>
<keyword evidence="4" id="KW-0520">NAD</keyword>
<dbReference type="Gene3D" id="3.40.50.300">
    <property type="entry name" value="P-loop containing nucleotide triphosphate hydrolases"/>
    <property type="match status" value="1"/>
</dbReference>
<keyword evidence="11" id="KW-1185">Reference proteome</keyword>
<accession>A0ABY5PDB8</accession>
<dbReference type="PANTHER" id="PTHR43622:SF7">
    <property type="entry name" value="3-DEHYDROQUINATE SYNTHASE, CHLOROPLASTIC"/>
    <property type="match status" value="1"/>
</dbReference>
<comment type="cofactor">
    <cofactor evidence="7">
        <name>Mg(2+)</name>
        <dbReference type="ChEBI" id="CHEBI:18420"/>
    </cofactor>
    <text evidence="7">Binds 1 Mg(2+) ion per subunit.</text>
</comment>
<keyword evidence="7" id="KW-0547">Nucleotide-binding</keyword>
<reference evidence="11" key="1">
    <citation type="submission" date="2021-11" db="EMBL/GenBank/DDBJ databases">
        <title>Cultivation dependent microbiological survey of springs from the worlds oldest radium mine currently devoted to the extraction of radon-saturated water.</title>
        <authorList>
            <person name="Kapinusova G."/>
            <person name="Smrhova T."/>
            <person name="Strejcek M."/>
            <person name="Suman J."/>
            <person name="Jani K."/>
            <person name="Pajer P."/>
            <person name="Uhlik O."/>
        </authorList>
    </citation>
    <scope>NUCLEOTIDE SEQUENCE [LARGE SCALE GENOMIC DNA]</scope>
    <source>
        <strain evidence="11">J379</strain>
    </source>
</reference>
<feature type="domain" description="3-dehydroquinate synthase C-terminal" evidence="9">
    <location>
        <begin position="334"/>
        <end position="464"/>
    </location>
</feature>
<evidence type="ECO:0000256" key="1">
    <source>
        <dbReference type="ARBA" id="ARBA00001911"/>
    </source>
</evidence>
<comment type="subcellular location">
    <subcellularLocation>
        <location evidence="7">Cytoplasm</location>
    </subcellularLocation>
</comment>
<dbReference type="Gene3D" id="3.40.50.1970">
    <property type="match status" value="1"/>
</dbReference>
<evidence type="ECO:0000256" key="7">
    <source>
        <dbReference type="HAMAP-Rule" id="MF_00109"/>
    </source>
</evidence>
<proteinExistence type="inferred from homology"/>
<dbReference type="Pfam" id="PF01761">
    <property type="entry name" value="DHQ_synthase"/>
    <property type="match status" value="1"/>
</dbReference>
<dbReference type="Gene3D" id="1.20.1090.10">
    <property type="entry name" value="Dehydroquinate synthase-like - alpha domain"/>
    <property type="match status" value="1"/>
</dbReference>
<evidence type="ECO:0000256" key="3">
    <source>
        <dbReference type="ARBA" id="ARBA00022605"/>
    </source>
</evidence>
<comment type="pathway">
    <text evidence="7">Metabolic intermediate biosynthesis; chorismate biosynthesis; chorismate from D-erythrose 4-phosphate and phosphoenolpyruvate: step 5/7.</text>
</comment>
<evidence type="ECO:0000259" key="9">
    <source>
        <dbReference type="Pfam" id="PF24621"/>
    </source>
</evidence>
<dbReference type="SUPFAM" id="SSF56796">
    <property type="entry name" value="Dehydroquinate synthase-like"/>
    <property type="match status" value="1"/>
</dbReference>
<dbReference type="InterPro" id="IPR027417">
    <property type="entry name" value="P-loop_NTPase"/>
</dbReference>
<dbReference type="InterPro" id="IPR030960">
    <property type="entry name" value="DHQS/DOIS_N"/>
</dbReference>
<dbReference type="PRINTS" id="PR01100">
    <property type="entry name" value="SHIKIMTKNASE"/>
</dbReference>
<name>A0ABY5PDB8_9ACTN</name>
<gene>
    <name evidence="7" type="primary">aroK</name>
    <name evidence="10" type="ORF">LRS13_18315</name>
</gene>
<keyword evidence="7" id="KW-0479">Metal-binding</keyword>
<comment type="catalytic activity">
    <reaction evidence="7">
        <text>shikimate + ATP = 3-phosphoshikimate + ADP + H(+)</text>
        <dbReference type="Rhea" id="RHEA:13121"/>
        <dbReference type="ChEBI" id="CHEBI:15378"/>
        <dbReference type="ChEBI" id="CHEBI:30616"/>
        <dbReference type="ChEBI" id="CHEBI:36208"/>
        <dbReference type="ChEBI" id="CHEBI:145989"/>
        <dbReference type="ChEBI" id="CHEBI:456216"/>
        <dbReference type="EC" id="2.7.1.71"/>
    </reaction>
</comment>
<comment type="similarity">
    <text evidence="7">Belongs to the shikimate kinase family.</text>
</comment>
<organism evidence="10 11">
    <name type="scientific">Svornostia abyssi</name>
    <dbReference type="NCBI Taxonomy" id="2898438"/>
    <lineage>
        <taxon>Bacteria</taxon>
        <taxon>Bacillati</taxon>
        <taxon>Actinomycetota</taxon>
        <taxon>Thermoleophilia</taxon>
        <taxon>Solirubrobacterales</taxon>
        <taxon>Baekduiaceae</taxon>
        <taxon>Svornostia</taxon>
    </lineage>
</organism>
<keyword evidence="5 7" id="KW-0057">Aromatic amino acid biosynthesis</keyword>
<dbReference type="Pfam" id="PF01202">
    <property type="entry name" value="SKI"/>
    <property type="match status" value="1"/>
</dbReference>
<comment type="function">
    <text evidence="7">Catalyzes the specific phosphorylation of the 3-hydroxyl group of shikimic acid using ATP as a cosubstrate.</text>
</comment>
<protein>
    <recommendedName>
        <fullName evidence="7">Shikimate kinase</fullName>
        <shortName evidence="7">SK</shortName>
        <ecNumber evidence="7">2.7.1.71</ecNumber>
    </recommendedName>
</protein>
<dbReference type="HAMAP" id="MF_00109">
    <property type="entry name" value="Shikimate_kinase"/>
    <property type="match status" value="1"/>
</dbReference>
<dbReference type="InterPro" id="IPR031322">
    <property type="entry name" value="Shikimate/glucono_kinase"/>
</dbReference>
<evidence type="ECO:0000259" key="8">
    <source>
        <dbReference type="Pfam" id="PF01761"/>
    </source>
</evidence>
<dbReference type="SUPFAM" id="SSF52540">
    <property type="entry name" value="P-loop containing nucleoside triphosphate hydrolases"/>
    <property type="match status" value="1"/>
</dbReference>
<dbReference type="InterPro" id="IPR000623">
    <property type="entry name" value="Shikimate_kinase/TSH1"/>
</dbReference>
<comment type="subunit">
    <text evidence="7">Monomer.</text>
</comment>
<feature type="binding site" evidence="7">
    <location>
        <position position="58"/>
    </location>
    <ligand>
        <name>substrate</name>
    </ligand>
</feature>
<feature type="binding site" evidence="7">
    <location>
        <position position="118"/>
    </location>
    <ligand>
        <name>ATP</name>
        <dbReference type="ChEBI" id="CHEBI:30616"/>
    </ligand>
</feature>
<dbReference type="EC" id="2.7.1.71" evidence="7"/>
<evidence type="ECO:0000313" key="11">
    <source>
        <dbReference type="Proteomes" id="UP001058860"/>
    </source>
</evidence>
<evidence type="ECO:0000313" key="10">
    <source>
        <dbReference type="EMBL" id="UUY02628.1"/>
    </source>
</evidence>
<feature type="domain" description="3-dehydroquinate synthase N-terminal" evidence="8">
    <location>
        <begin position="221"/>
        <end position="330"/>
    </location>
</feature>
<feature type="binding site" evidence="7">
    <location>
        <position position="82"/>
    </location>
    <ligand>
        <name>substrate</name>
    </ligand>
</feature>
<sequence>MARALVFVGFMGAGKSSAARDAAARLGTEPLDADEAIERDAGMSIAALFERDGEAAFREREERVVLELLDAAAEGQPVALGGGALGSARVRDALRSHTVALLEVSEETAWRRAQGGNRPLAQDRDRFAALWAERQDAYEDAADAFLVEGGRGAVVRALPALQQLATAGDGVRMAWATSTGGDYPVWFGAWPDAQGDDVLITDDQVAAAVLGERLVEVPRLTFAAGEEQKTLATAEALWRALASRGATRRTRVVAVGGGVVGDIAGFVAASYQRGIGVVHVPTTIVAQVDSAYGGKTGVDLPEGKNYVGAFHQPQAVHVLHDVLATLPEAERAAGYAEVVKTALIAGGPLWERVRSGVPVDEQTVLACARTKLRVVAADERDGGLRQILNLGHTVGHAIETVTGYARYRHGEAVALGLLAALRLSGLDDLREEVGGLLAEAGLPTRMDAEIDAARVAAATRSDKKRVGEDTPFVLVRAPGDVVFGQHVAAPDLLGAVQELSA</sequence>
<evidence type="ECO:0000256" key="6">
    <source>
        <dbReference type="ARBA" id="ARBA00023239"/>
    </source>
</evidence>
<dbReference type="EMBL" id="CP088295">
    <property type="protein sequence ID" value="UUY02628.1"/>
    <property type="molecule type" value="Genomic_DNA"/>
</dbReference>
<dbReference type="PANTHER" id="PTHR43622">
    <property type="entry name" value="3-DEHYDROQUINATE SYNTHASE"/>
    <property type="match status" value="1"/>
</dbReference>
<dbReference type="Proteomes" id="UP001058860">
    <property type="component" value="Chromosome"/>
</dbReference>
<evidence type="ECO:0000256" key="5">
    <source>
        <dbReference type="ARBA" id="ARBA00023141"/>
    </source>
</evidence>
<keyword evidence="7 10" id="KW-0418">Kinase</keyword>
<feature type="binding site" evidence="7">
    <location>
        <position position="34"/>
    </location>
    <ligand>
        <name>substrate</name>
    </ligand>
</feature>
<feature type="binding site" evidence="7">
    <location>
        <begin position="12"/>
        <end position="17"/>
    </location>
    <ligand>
        <name>ATP</name>
        <dbReference type="ChEBI" id="CHEBI:30616"/>
    </ligand>
</feature>